<keyword evidence="2" id="KW-0489">Methyltransferase</keyword>
<evidence type="ECO:0000256" key="3">
    <source>
        <dbReference type="ARBA" id="ARBA00022679"/>
    </source>
</evidence>
<dbReference type="Gene3D" id="3.40.50.150">
    <property type="entry name" value="Vaccinia Virus protein VP39"/>
    <property type="match status" value="1"/>
</dbReference>
<protein>
    <recommendedName>
        <fullName evidence="4">Methyltransferase</fullName>
        <ecNumber evidence="4">2.1.1.-</ecNumber>
    </recommendedName>
</protein>
<dbReference type="Proteomes" id="UP000676565">
    <property type="component" value="Unassembled WGS sequence"/>
</dbReference>
<organism evidence="6 7">
    <name type="scientific">Gemmata palustris</name>
    <dbReference type="NCBI Taxonomy" id="2822762"/>
    <lineage>
        <taxon>Bacteria</taxon>
        <taxon>Pseudomonadati</taxon>
        <taxon>Planctomycetota</taxon>
        <taxon>Planctomycetia</taxon>
        <taxon>Gemmatales</taxon>
        <taxon>Gemmataceae</taxon>
        <taxon>Gemmata</taxon>
    </lineage>
</organism>
<reference evidence="6 7" key="1">
    <citation type="submission" date="2021-04" db="EMBL/GenBank/DDBJ databases">
        <authorList>
            <person name="Ivanova A."/>
        </authorList>
    </citation>
    <scope>NUCLEOTIDE SEQUENCE [LARGE SCALE GENOMIC DNA]</scope>
    <source>
        <strain evidence="6 7">G18</strain>
    </source>
</reference>
<dbReference type="InterPro" id="IPR029063">
    <property type="entry name" value="SAM-dependent_MTases_sf"/>
</dbReference>
<dbReference type="PANTHER" id="PTHR13370:SF3">
    <property type="entry name" value="TRNA (GUANINE(10)-N2)-METHYLTRANSFERASE HOMOLOG"/>
    <property type="match status" value="1"/>
</dbReference>
<evidence type="ECO:0000313" key="7">
    <source>
        <dbReference type="Proteomes" id="UP000676565"/>
    </source>
</evidence>
<keyword evidence="3" id="KW-0808">Transferase</keyword>
<keyword evidence="7" id="KW-1185">Reference proteome</keyword>
<evidence type="ECO:0000256" key="2">
    <source>
        <dbReference type="ARBA" id="ARBA00022603"/>
    </source>
</evidence>
<dbReference type="Pfam" id="PF01555">
    <property type="entry name" value="N6_N4_Mtase"/>
    <property type="match status" value="1"/>
</dbReference>
<dbReference type="InterPro" id="IPR001091">
    <property type="entry name" value="RM_Methyltransferase"/>
</dbReference>
<evidence type="ECO:0000256" key="1">
    <source>
        <dbReference type="ARBA" id="ARBA00006594"/>
    </source>
</evidence>
<dbReference type="PROSITE" id="PS00092">
    <property type="entry name" value="N6_MTASE"/>
    <property type="match status" value="1"/>
</dbReference>
<dbReference type="PRINTS" id="PR00508">
    <property type="entry name" value="S21N4MTFRASE"/>
</dbReference>
<sequence>MRKNDVIEGDCIQVLGGLPEGCADLVFADPPFNIGYQYDVYDDRRAKADYLAWTEKWLAAAARALAPHGSLFLAIGDEFVAEHKVRLDALGLTMRNWIVWHYTFGVNCSKKFNRSHAHILYYVRDPKNYKFFPDAVRVPSARMTTYADRRANPVGKLPDDTWVLRPQESDVHFQSGADTWHVPRVCGTFTERTGHPCQMPEAVLERIVRVASEPGDLVLDPFAGSGTTLAVAKKLGRDYLGVELSEQYADGVRKRLQMIEFAEGATAAPPVKPTKRVAAKR</sequence>
<dbReference type="EMBL" id="JAGKQQ010000001">
    <property type="protein sequence ID" value="MBP3955585.1"/>
    <property type="molecule type" value="Genomic_DNA"/>
</dbReference>
<evidence type="ECO:0000256" key="4">
    <source>
        <dbReference type="RuleBase" id="RU362026"/>
    </source>
</evidence>
<dbReference type="RefSeq" id="WP_210653657.1">
    <property type="nucleotide sequence ID" value="NZ_JAGKQQ010000001.1"/>
</dbReference>
<dbReference type="InterPro" id="IPR002052">
    <property type="entry name" value="DNA_methylase_N6_adenine_CS"/>
</dbReference>
<dbReference type="InterPro" id="IPR002941">
    <property type="entry name" value="DNA_methylase_N4/N6"/>
</dbReference>
<accession>A0ABS5BPD2</accession>
<evidence type="ECO:0000259" key="5">
    <source>
        <dbReference type="Pfam" id="PF01555"/>
    </source>
</evidence>
<name>A0ABS5BPD2_9BACT</name>
<comment type="caution">
    <text evidence="6">The sequence shown here is derived from an EMBL/GenBank/DDBJ whole genome shotgun (WGS) entry which is preliminary data.</text>
</comment>
<dbReference type="EC" id="2.1.1.-" evidence="4"/>
<dbReference type="SUPFAM" id="SSF53335">
    <property type="entry name" value="S-adenosyl-L-methionine-dependent methyltransferases"/>
    <property type="match status" value="1"/>
</dbReference>
<dbReference type="PANTHER" id="PTHR13370">
    <property type="entry name" value="RNA METHYLASE-RELATED"/>
    <property type="match status" value="1"/>
</dbReference>
<gene>
    <name evidence="6" type="ORF">J8F10_09855</name>
</gene>
<comment type="similarity">
    <text evidence="1 4">Belongs to the N(4)/N(6)-methyltransferase family.</text>
</comment>
<feature type="domain" description="DNA methylase N-4/N-6" evidence="5">
    <location>
        <begin position="24"/>
        <end position="250"/>
    </location>
</feature>
<proteinExistence type="inferred from homology"/>
<evidence type="ECO:0000313" key="6">
    <source>
        <dbReference type="EMBL" id="MBP3955585.1"/>
    </source>
</evidence>